<keyword evidence="1 3" id="KW-0732">Signal</keyword>
<keyword evidence="2" id="KW-0378">Hydrolase</keyword>
<dbReference type="eggNOG" id="KOG4569">
    <property type="taxonomic scope" value="Eukaryota"/>
</dbReference>
<evidence type="ECO:0000256" key="3">
    <source>
        <dbReference type="SAM" id="SignalP"/>
    </source>
</evidence>
<gene>
    <name evidence="5" type="ORF">MAPG_01538</name>
</gene>
<evidence type="ECO:0000259" key="4">
    <source>
        <dbReference type="Pfam" id="PF01764"/>
    </source>
</evidence>
<dbReference type="EnsemblFungi" id="MAPG_01538T0">
    <property type="protein sequence ID" value="MAPG_01538T0"/>
    <property type="gene ID" value="MAPG_01538"/>
</dbReference>
<dbReference type="InterPro" id="IPR051299">
    <property type="entry name" value="AB_hydrolase_lip/est"/>
</dbReference>
<reference evidence="6" key="5">
    <citation type="submission" date="2015-06" db="UniProtKB">
        <authorList>
            <consortium name="EnsemblFungi"/>
        </authorList>
    </citation>
    <scope>IDENTIFICATION</scope>
    <source>
        <strain evidence="6">ATCC 64411</strain>
    </source>
</reference>
<feature type="domain" description="Fungal lipase-type" evidence="4">
    <location>
        <begin position="118"/>
        <end position="252"/>
    </location>
</feature>
<dbReference type="VEuPathDB" id="FungiDB:MAPG_01538"/>
<dbReference type="GO" id="GO:0006629">
    <property type="term" value="P:lipid metabolic process"/>
    <property type="evidence" value="ECO:0007669"/>
    <property type="project" value="InterPro"/>
</dbReference>
<name>A0A0C4DNY9_MAGP6</name>
<dbReference type="Gene3D" id="3.40.50.1820">
    <property type="entry name" value="alpha/beta hydrolase"/>
    <property type="match status" value="1"/>
</dbReference>
<dbReference type="GO" id="GO:0016787">
    <property type="term" value="F:hydrolase activity"/>
    <property type="evidence" value="ECO:0007669"/>
    <property type="project" value="UniProtKB-KW"/>
</dbReference>
<dbReference type="Pfam" id="PF01764">
    <property type="entry name" value="Lipase_3"/>
    <property type="match status" value="1"/>
</dbReference>
<reference evidence="6" key="4">
    <citation type="journal article" date="2015" name="G3 (Bethesda)">
        <title>Genome sequences of three phytopathogenic species of the Magnaporthaceae family of fungi.</title>
        <authorList>
            <person name="Okagaki L.H."/>
            <person name="Nunes C.C."/>
            <person name="Sailsbery J."/>
            <person name="Clay B."/>
            <person name="Brown D."/>
            <person name="John T."/>
            <person name="Oh Y."/>
            <person name="Young N."/>
            <person name="Fitzgerald M."/>
            <person name="Haas B.J."/>
            <person name="Zeng Q."/>
            <person name="Young S."/>
            <person name="Adiconis X."/>
            <person name="Fan L."/>
            <person name="Levin J.Z."/>
            <person name="Mitchell T.K."/>
            <person name="Okubara P.A."/>
            <person name="Farman M.L."/>
            <person name="Kohn L.M."/>
            <person name="Birren B."/>
            <person name="Ma L.-J."/>
            <person name="Dean R.A."/>
        </authorList>
    </citation>
    <scope>NUCLEOTIDE SEQUENCE</scope>
    <source>
        <strain evidence="6">ATCC 64411 / 73-15</strain>
    </source>
</reference>
<dbReference type="Proteomes" id="UP000011715">
    <property type="component" value="Unassembled WGS sequence"/>
</dbReference>
<evidence type="ECO:0000313" key="7">
    <source>
        <dbReference type="Proteomes" id="UP000011715"/>
    </source>
</evidence>
<evidence type="ECO:0000313" key="6">
    <source>
        <dbReference type="EnsemblFungi" id="MAPG_01538T0"/>
    </source>
</evidence>
<dbReference type="OMA" id="MEPHGWY"/>
<keyword evidence="7" id="KW-1185">Reference proteome</keyword>
<dbReference type="AlphaFoldDB" id="A0A0C4DNY9"/>
<dbReference type="OrthoDB" id="426718at2759"/>
<dbReference type="InterPro" id="IPR002921">
    <property type="entry name" value="Fungal_lipase-type"/>
</dbReference>
<reference evidence="7" key="1">
    <citation type="submission" date="2010-05" db="EMBL/GenBank/DDBJ databases">
        <title>The genome sequence of Magnaporthe poae strain ATCC 64411.</title>
        <authorList>
            <person name="Ma L.-J."/>
            <person name="Dead R."/>
            <person name="Young S."/>
            <person name="Zeng Q."/>
            <person name="Koehrsen M."/>
            <person name="Alvarado L."/>
            <person name="Berlin A."/>
            <person name="Chapman S.B."/>
            <person name="Chen Z."/>
            <person name="Freedman E."/>
            <person name="Gellesch M."/>
            <person name="Goldberg J."/>
            <person name="Griggs A."/>
            <person name="Gujja S."/>
            <person name="Heilman E.R."/>
            <person name="Heiman D."/>
            <person name="Hepburn T."/>
            <person name="Howarth C."/>
            <person name="Jen D."/>
            <person name="Larson L."/>
            <person name="Mehta T."/>
            <person name="Neiman D."/>
            <person name="Pearson M."/>
            <person name="Roberts A."/>
            <person name="Saif S."/>
            <person name="Shea T."/>
            <person name="Shenoy N."/>
            <person name="Sisk P."/>
            <person name="Stolte C."/>
            <person name="Sykes S."/>
            <person name="Walk T."/>
            <person name="White J."/>
            <person name="Yandava C."/>
            <person name="Haas B."/>
            <person name="Nusbaum C."/>
            <person name="Birren B."/>
        </authorList>
    </citation>
    <scope>NUCLEOTIDE SEQUENCE [LARGE SCALE GENOMIC DNA]</scope>
    <source>
        <strain evidence="7">ATCC 64411 / 73-15</strain>
    </source>
</reference>
<organism evidence="6 7">
    <name type="scientific">Magnaporthiopsis poae (strain ATCC 64411 / 73-15)</name>
    <name type="common">Kentucky bluegrass fungus</name>
    <name type="synonym">Magnaporthe poae</name>
    <dbReference type="NCBI Taxonomy" id="644358"/>
    <lineage>
        <taxon>Eukaryota</taxon>
        <taxon>Fungi</taxon>
        <taxon>Dikarya</taxon>
        <taxon>Ascomycota</taxon>
        <taxon>Pezizomycotina</taxon>
        <taxon>Sordariomycetes</taxon>
        <taxon>Sordariomycetidae</taxon>
        <taxon>Magnaporthales</taxon>
        <taxon>Magnaporthaceae</taxon>
        <taxon>Magnaporthiopsis</taxon>
    </lineage>
</organism>
<feature type="chain" id="PRO_5009385203" description="Fungal lipase-type domain-containing protein" evidence="3">
    <location>
        <begin position="22"/>
        <end position="319"/>
    </location>
</feature>
<dbReference type="InterPro" id="IPR029058">
    <property type="entry name" value="AB_hydrolase_fold"/>
</dbReference>
<proteinExistence type="predicted"/>
<reference evidence="5" key="2">
    <citation type="submission" date="2010-05" db="EMBL/GenBank/DDBJ databases">
        <title>The Genome Sequence of Magnaporthe poae strain ATCC 64411.</title>
        <authorList>
            <consortium name="The Broad Institute Genome Sequencing Platform"/>
            <consortium name="Broad Institute Genome Sequencing Center for Infectious Disease"/>
            <person name="Ma L.-J."/>
            <person name="Dead R."/>
            <person name="Young S."/>
            <person name="Zeng Q."/>
            <person name="Koehrsen M."/>
            <person name="Alvarado L."/>
            <person name="Berlin A."/>
            <person name="Chapman S.B."/>
            <person name="Chen Z."/>
            <person name="Freedman E."/>
            <person name="Gellesch M."/>
            <person name="Goldberg J."/>
            <person name="Griggs A."/>
            <person name="Gujja S."/>
            <person name="Heilman E.R."/>
            <person name="Heiman D."/>
            <person name="Hepburn T."/>
            <person name="Howarth C."/>
            <person name="Jen D."/>
            <person name="Larson L."/>
            <person name="Mehta T."/>
            <person name="Neiman D."/>
            <person name="Pearson M."/>
            <person name="Roberts A."/>
            <person name="Saif S."/>
            <person name="Shea T."/>
            <person name="Shenoy N."/>
            <person name="Sisk P."/>
            <person name="Stolte C."/>
            <person name="Sykes S."/>
            <person name="Walk T."/>
            <person name="White J."/>
            <person name="Yandava C."/>
            <person name="Haas B."/>
            <person name="Nusbaum C."/>
            <person name="Birren B."/>
        </authorList>
    </citation>
    <scope>NUCLEOTIDE SEQUENCE</scope>
    <source>
        <strain evidence="5">ATCC 64411</strain>
    </source>
</reference>
<dbReference type="PANTHER" id="PTHR46640">
    <property type="entry name" value="TRIACYLGLYCEROL LIPASE, PUTATIVE (AFU_ORTHOLOGUE AFUA_6G06510)-RELATED"/>
    <property type="match status" value="1"/>
</dbReference>
<protein>
    <recommendedName>
        <fullName evidence="4">Fungal lipase-type domain-containing protein</fullName>
    </recommendedName>
</protein>
<reference evidence="5" key="3">
    <citation type="submission" date="2011-03" db="EMBL/GenBank/DDBJ databases">
        <title>Annotation of Magnaporthe poae ATCC 64411.</title>
        <authorList>
            <person name="Ma L.-J."/>
            <person name="Dead R."/>
            <person name="Young S.K."/>
            <person name="Zeng Q."/>
            <person name="Gargeya S."/>
            <person name="Fitzgerald M."/>
            <person name="Haas B."/>
            <person name="Abouelleil A."/>
            <person name="Alvarado L."/>
            <person name="Arachchi H.M."/>
            <person name="Berlin A."/>
            <person name="Brown A."/>
            <person name="Chapman S.B."/>
            <person name="Chen Z."/>
            <person name="Dunbar C."/>
            <person name="Freedman E."/>
            <person name="Gearin G."/>
            <person name="Gellesch M."/>
            <person name="Goldberg J."/>
            <person name="Griggs A."/>
            <person name="Gujja S."/>
            <person name="Heiman D."/>
            <person name="Howarth C."/>
            <person name="Larson L."/>
            <person name="Lui A."/>
            <person name="MacDonald P.J.P."/>
            <person name="Mehta T."/>
            <person name="Montmayeur A."/>
            <person name="Murphy C."/>
            <person name="Neiman D."/>
            <person name="Pearson M."/>
            <person name="Priest M."/>
            <person name="Roberts A."/>
            <person name="Saif S."/>
            <person name="Shea T."/>
            <person name="Shenoy N."/>
            <person name="Sisk P."/>
            <person name="Stolte C."/>
            <person name="Sykes S."/>
            <person name="Yandava C."/>
            <person name="Wortman J."/>
            <person name="Nusbaum C."/>
            <person name="Birren B."/>
        </authorList>
    </citation>
    <scope>NUCLEOTIDE SEQUENCE</scope>
    <source>
        <strain evidence="5">ATCC 64411</strain>
    </source>
</reference>
<sequence length="319" mass="35135">MRSSFIGTIFAALALPRGLLAAPPLAENFGTEDQGLVVRQEATATQQELDSFKYMVQFAAAAYCNNRQSQVGSKVTCANDACVQVERNDVINFAHVDTDINANMDGAVYVDRTNRMIVLAFMGSKSPTSYLLELDFTVASIPDLCQECKVSYGLNMVWVQTQKSIVNAINSARQQFPGFRIVAAGHSGGGGLVSIATSYLRAKYGIAMDLYTFGSPRVGNEVWAQFVTDQAPAMGNNYRVTHHNDPIVAIPPAWIDHMSHISPEYWLRRKEASTPDYPLSELVICRGVRTKDCRASKGTTLSTKAHSYYFQRVSGCYNK</sequence>
<dbReference type="SUPFAM" id="SSF53474">
    <property type="entry name" value="alpha/beta-Hydrolases"/>
    <property type="match status" value="1"/>
</dbReference>
<accession>A0A0C4DNY9</accession>
<evidence type="ECO:0000256" key="2">
    <source>
        <dbReference type="ARBA" id="ARBA00022801"/>
    </source>
</evidence>
<dbReference type="EMBL" id="ADBL01000369">
    <property type="status" value="NOT_ANNOTATED_CDS"/>
    <property type="molecule type" value="Genomic_DNA"/>
</dbReference>
<feature type="signal peptide" evidence="3">
    <location>
        <begin position="1"/>
        <end position="21"/>
    </location>
</feature>
<dbReference type="PANTHER" id="PTHR46640:SF1">
    <property type="entry name" value="FUNGAL LIPASE-LIKE DOMAIN-CONTAINING PROTEIN-RELATED"/>
    <property type="match status" value="1"/>
</dbReference>
<dbReference type="EMBL" id="GL876966">
    <property type="protein sequence ID" value="KLU82466.1"/>
    <property type="molecule type" value="Genomic_DNA"/>
</dbReference>
<evidence type="ECO:0000256" key="1">
    <source>
        <dbReference type="ARBA" id="ARBA00022729"/>
    </source>
</evidence>
<evidence type="ECO:0000313" key="5">
    <source>
        <dbReference type="EMBL" id="KLU82466.1"/>
    </source>
</evidence>
<dbReference type="STRING" id="644358.A0A0C4DNY9"/>
<dbReference type="CDD" id="cd00519">
    <property type="entry name" value="Lipase_3"/>
    <property type="match status" value="1"/>
</dbReference>